<evidence type="ECO:0000259" key="2">
    <source>
        <dbReference type="PROSITE" id="PS00022"/>
    </source>
</evidence>
<name>A0ABP0T0N8_9DINO</name>
<dbReference type="EMBL" id="CAXAMN010028950">
    <property type="protein sequence ID" value="CAK9118255.1"/>
    <property type="molecule type" value="Genomic_DNA"/>
</dbReference>
<sequence>MLLRWLPAAALLAVPLEAALLNQIDPLPPQTSPLTFAQSLKEAQDTFAAADKFFAAARLEHARDRESVERMERAVAQHQAEIPGMEFAGMQDPLPLPQIPQRTLPSAFAQSRKVSEAEIPGMEFAGMQDPLPLPQMPQRTLPSAFAQSRKVLEEQQEIPRPELAGMQDPLPLRQTPQRRLPSAFMQSRKVSEEIPRTELAGMQDPLPLRQTPQRRLPSAFTQSRKVSEEIPRTELAGMQDPLPLRQTQQRTSPLAFAQSRKAAEDAWAAADKLFAAARLENTRDSVERVEHAVARARRHQVRVAGQAEIPGAEFAGMQADMHPCKMDCSNQGLCLAGKCMCRDGFYGDLCHLGVDWASTHMGVDSTGLWENHSQQLQNIATACVANAGTQADRADCRAQVSIHDASMIAVGTGNASQADQTETERRFRRGRLFCAWGIGMHRKNARKKRVIIPPRRLDLGKIHWINHDGFNRRPTCLFCTSNFQTEHLFDLRPVVIKCIE</sequence>
<evidence type="ECO:0000313" key="5">
    <source>
        <dbReference type="Proteomes" id="UP001642484"/>
    </source>
</evidence>
<protein>
    <recommendedName>
        <fullName evidence="2 3">EGF-like domain-containing protein</fullName>
    </recommendedName>
</protein>
<dbReference type="PROSITE" id="PS00022">
    <property type="entry name" value="EGF_1"/>
    <property type="match status" value="1"/>
</dbReference>
<proteinExistence type="predicted"/>
<dbReference type="InterPro" id="IPR000742">
    <property type="entry name" value="EGF"/>
</dbReference>
<keyword evidence="5" id="KW-1185">Reference proteome</keyword>
<reference evidence="4 5" key="1">
    <citation type="submission" date="2024-02" db="EMBL/GenBank/DDBJ databases">
        <authorList>
            <person name="Chen Y."/>
            <person name="Shah S."/>
            <person name="Dougan E. K."/>
            <person name="Thang M."/>
            <person name="Chan C."/>
        </authorList>
    </citation>
    <scope>NUCLEOTIDE SEQUENCE [LARGE SCALE GENOMIC DNA]</scope>
</reference>
<evidence type="ECO:0000256" key="1">
    <source>
        <dbReference type="SAM" id="SignalP"/>
    </source>
</evidence>
<gene>
    <name evidence="4" type="ORF">CCMP2556_LOCUS55383</name>
</gene>
<dbReference type="Gene3D" id="2.10.25.10">
    <property type="entry name" value="Laminin"/>
    <property type="match status" value="1"/>
</dbReference>
<organism evidence="4 5">
    <name type="scientific">Durusdinium trenchii</name>
    <dbReference type="NCBI Taxonomy" id="1381693"/>
    <lineage>
        <taxon>Eukaryota</taxon>
        <taxon>Sar</taxon>
        <taxon>Alveolata</taxon>
        <taxon>Dinophyceae</taxon>
        <taxon>Suessiales</taxon>
        <taxon>Symbiodiniaceae</taxon>
        <taxon>Durusdinium</taxon>
    </lineage>
</organism>
<evidence type="ECO:0000259" key="3">
    <source>
        <dbReference type="PROSITE" id="PS01186"/>
    </source>
</evidence>
<evidence type="ECO:0000313" key="4">
    <source>
        <dbReference type="EMBL" id="CAK9118255.1"/>
    </source>
</evidence>
<dbReference type="PROSITE" id="PS01186">
    <property type="entry name" value="EGF_2"/>
    <property type="match status" value="1"/>
</dbReference>
<dbReference type="Proteomes" id="UP001642484">
    <property type="component" value="Unassembled WGS sequence"/>
</dbReference>
<comment type="caution">
    <text evidence="4">The sequence shown here is derived from an EMBL/GenBank/DDBJ whole genome shotgun (WGS) entry which is preliminary data.</text>
</comment>
<feature type="chain" id="PRO_5046609972" description="EGF-like domain-containing protein" evidence="1">
    <location>
        <begin position="19"/>
        <end position="500"/>
    </location>
</feature>
<keyword evidence="1" id="KW-0732">Signal</keyword>
<accession>A0ABP0T0N8</accession>
<feature type="domain" description="EGF-like" evidence="2 3">
    <location>
        <begin position="339"/>
        <end position="350"/>
    </location>
</feature>
<feature type="signal peptide" evidence="1">
    <location>
        <begin position="1"/>
        <end position="18"/>
    </location>
</feature>